<proteinExistence type="predicted"/>
<organism evidence="2 3">
    <name type="scientific">Tissierella pigra</name>
    <dbReference type="NCBI Taxonomy" id="2607614"/>
    <lineage>
        <taxon>Bacteria</taxon>
        <taxon>Bacillati</taxon>
        <taxon>Bacillota</taxon>
        <taxon>Tissierellia</taxon>
        <taxon>Tissierellales</taxon>
        <taxon>Tissierellaceae</taxon>
        <taxon>Tissierella</taxon>
    </lineage>
</organism>
<dbReference type="EMBL" id="VUNQ01000057">
    <property type="protein sequence ID" value="MSU03164.1"/>
    <property type="molecule type" value="Genomic_DNA"/>
</dbReference>
<evidence type="ECO:0000313" key="2">
    <source>
        <dbReference type="EMBL" id="MSU03164.1"/>
    </source>
</evidence>
<gene>
    <name evidence="2" type="ORF">FYJ83_17020</name>
</gene>
<evidence type="ECO:0000313" key="3">
    <source>
        <dbReference type="Proteomes" id="UP000469523"/>
    </source>
</evidence>
<feature type="domain" description="DUF6329" evidence="1">
    <location>
        <begin position="61"/>
        <end position="98"/>
    </location>
</feature>
<comment type="caution">
    <text evidence="2">The sequence shown here is derived from an EMBL/GenBank/DDBJ whole genome shotgun (WGS) entry which is preliminary data.</text>
</comment>
<name>A0A6N7Y2R7_9FIRM</name>
<reference evidence="2 3" key="1">
    <citation type="submission" date="2019-09" db="EMBL/GenBank/DDBJ databases">
        <title>In-depth cultivation of the pig gut microbiome towards novel bacterial diversity and tailored functional studies.</title>
        <authorList>
            <person name="Wylensek D."/>
            <person name="Hitch T.C.A."/>
            <person name="Clavel T."/>
        </authorList>
    </citation>
    <scope>NUCLEOTIDE SEQUENCE [LARGE SCALE GENOMIC DNA]</scope>
    <source>
        <strain evidence="2 3">WCA3-693-APC-4?</strain>
    </source>
</reference>
<dbReference type="Pfam" id="PF19854">
    <property type="entry name" value="DUF6329"/>
    <property type="match status" value="1"/>
</dbReference>
<keyword evidence="3" id="KW-1185">Reference proteome</keyword>
<protein>
    <recommendedName>
        <fullName evidence="1">DUF6329 domain-containing protein</fullName>
    </recommendedName>
</protein>
<evidence type="ECO:0000259" key="1">
    <source>
        <dbReference type="Pfam" id="PF19854"/>
    </source>
</evidence>
<dbReference type="RefSeq" id="WP_154442684.1">
    <property type="nucleotide sequence ID" value="NZ_VUNQ01000057.1"/>
</dbReference>
<dbReference type="Proteomes" id="UP000469523">
    <property type="component" value="Unassembled WGS sequence"/>
</dbReference>
<accession>A0A6N7Y2R7</accession>
<dbReference type="AlphaFoldDB" id="A0A6N7Y2R7"/>
<sequence length="188" mass="22060">MLITKGIFERKIPNFNAANCIIEGIELMDEEEFKEFSRNLLKDRDFIRDRKDEMYIDSDRQVHGLLALDMDSGDGILIESQGYDYARYAAFLPNIKSYIDKHISMVVDKIMEEAMENTSNGSWVIYFDEIEENYGLTVRENDGIGTMLMAELENREELAELEIGEDCFDMMLYIEHWSEIKPFENMEM</sequence>
<dbReference type="InterPro" id="IPR046292">
    <property type="entry name" value="DUF6329"/>
</dbReference>